<gene>
    <name evidence="1" type="ORF">Cfor_00603</name>
</gene>
<accession>A0A6L2PC24</accession>
<dbReference type="InterPro" id="IPR053729">
    <property type="entry name" value="MAD2L1BP_domain_sf"/>
</dbReference>
<dbReference type="InParanoid" id="A0A6L2PC24"/>
<reference evidence="2" key="1">
    <citation type="submission" date="2020-01" db="EMBL/GenBank/DDBJ databases">
        <title>Draft genome sequence of the Termite Coptotermes fromosanus.</title>
        <authorList>
            <person name="Itakura S."/>
            <person name="Yosikawa Y."/>
            <person name="Umezawa K."/>
        </authorList>
    </citation>
    <scope>NUCLEOTIDE SEQUENCE [LARGE SCALE GENOMIC DNA]</scope>
</reference>
<dbReference type="AlphaFoldDB" id="A0A6L2PC24"/>
<comment type="caution">
    <text evidence="1">The sequence shown here is derived from an EMBL/GenBank/DDBJ whole genome shotgun (WGS) entry which is preliminary data.</text>
</comment>
<organism evidence="1 2">
    <name type="scientific">Coptotermes formosanus</name>
    <name type="common">Formosan subterranean termite</name>
    <dbReference type="NCBI Taxonomy" id="36987"/>
    <lineage>
        <taxon>Eukaryota</taxon>
        <taxon>Metazoa</taxon>
        <taxon>Ecdysozoa</taxon>
        <taxon>Arthropoda</taxon>
        <taxon>Hexapoda</taxon>
        <taxon>Insecta</taxon>
        <taxon>Pterygota</taxon>
        <taxon>Neoptera</taxon>
        <taxon>Polyneoptera</taxon>
        <taxon>Dictyoptera</taxon>
        <taxon>Blattodea</taxon>
        <taxon>Blattoidea</taxon>
        <taxon>Termitoidae</taxon>
        <taxon>Rhinotermitidae</taxon>
        <taxon>Coptotermes</taxon>
    </lineage>
</organism>
<dbReference type="Gene3D" id="3.30.900.20">
    <property type="match status" value="1"/>
</dbReference>
<sequence length="129" mass="14782">SIVLSEDIQDMLNQTLSPTNMYVMLKKRQGRQSDWFFPKDCYSLPSCGRQAVIILHEKVVAYVDSDPVCKNTEIQVVDTPVDAETQQDPLLEFKNLHIVPKYTQWLQSPVCVKGFRRCRNNGLFVGTSM</sequence>
<proteinExistence type="predicted"/>
<dbReference type="EMBL" id="BLKM01000192">
    <property type="protein sequence ID" value="GFG30011.1"/>
    <property type="molecule type" value="Genomic_DNA"/>
</dbReference>
<name>A0A6L2PC24_COPFO</name>
<keyword evidence="2" id="KW-1185">Reference proteome</keyword>
<dbReference type="Proteomes" id="UP000502823">
    <property type="component" value="Unassembled WGS sequence"/>
</dbReference>
<evidence type="ECO:0000313" key="2">
    <source>
        <dbReference type="Proteomes" id="UP000502823"/>
    </source>
</evidence>
<feature type="non-terminal residue" evidence="1">
    <location>
        <position position="1"/>
    </location>
</feature>
<evidence type="ECO:0000313" key="1">
    <source>
        <dbReference type="EMBL" id="GFG30011.1"/>
    </source>
</evidence>
<dbReference type="OrthoDB" id="6334764at2759"/>
<protein>
    <submittedName>
        <fullName evidence="1">Uncharacterized protein</fullName>
    </submittedName>
</protein>